<dbReference type="EMBL" id="JABZXJ010000014">
    <property type="protein sequence ID" value="MBF1649363.1"/>
    <property type="molecule type" value="Genomic_DNA"/>
</dbReference>
<dbReference type="InterPro" id="IPR036640">
    <property type="entry name" value="ABC1_TM_sf"/>
</dbReference>
<dbReference type="SUPFAM" id="SSF90123">
    <property type="entry name" value="ABC transporter transmembrane region"/>
    <property type="match status" value="1"/>
</dbReference>
<evidence type="ECO:0000313" key="13">
    <source>
        <dbReference type="EMBL" id="MBF1649363.1"/>
    </source>
</evidence>
<evidence type="ECO:0000259" key="11">
    <source>
        <dbReference type="PROSITE" id="PS50893"/>
    </source>
</evidence>
<evidence type="ECO:0000256" key="6">
    <source>
        <dbReference type="ARBA" id="ARBA00022840"/>
    </source>
</evidence>
<dbReference type="GO" id="GO:0005524">
    <property type="term" value="F:ATP binding"/>
    <property type="evidence" value="ECO:0007669"/>
    <property type="project" value="UniProtKB-KW"/>
</dbReference>
<dbReference type="GO" id="GO:0034040">
    <property type="term" value="F:ATPase-coupled lipid transmembrane transporter activity"/>
    <property type="evidence" value="ECO:0007669"/>
    <property type="project" value="TreeGrafter"/>
</dbReference>
<evidence type="ECO:0000313" key="14">
    <source>
        <dbReference type="EMBL" id="PEN16254.1"/>
    </source>
</evidence>
<feature type="transmembrane region" description="Helical" evidence="10">
    <location>
        <begin position="263"/>
        <end position="283"/>
    </location>
</feature>
<evidence type="ECO:0000256" key="2">
    <source>
        <dbReference type="ARBA" id="ARBA00022448"/>
    </source>
</evidence>
<dbReference type="Proteomes" id="UP000769484">
    <property type="component" value="Unassembled WGS sequence"/>
</dbReference>
<dbReference type="InterPro" id="IPR003593">
    <property type="entry name" value="AAA+_ATPase"/>
</dbReference>
<evidence type="ECO:0000313" key="15">
    <source>
        <dbReference type="Proteomes" id="UP000219947"/>
    </source>
</evidence>
<dbReference type="PANTHER" id="PTHR24221">
    <property type="entry name" value="ATP-BINDING CASSETTE SUB-FAMILY B"/>
    <property type="match status" value="1"/>
</dbReference>
<accession>A0A2A8D5W5</accession>
<keyword evidence="15" id="KW-1185">Reference proteome</keyword>
<organism evidence="14 15">
    <name type="scientific">Rothia dentocariosa</name>
    <dbReference type="NCBI Taxonomy" id="2047"/>
    <lineage>
        <taxon>Bacteria</taxon>
        <taxon>Bacillati</taxon>
        <taxon>Actinomycetota</taxon>
        <taxon>Actinomycetes</taxon>
        <taxon>Micrococcales</taxon>
        <taxon>Micrococcaceae</taxon>
        <taxon>Rothia</taxon>
    </lineage>
</organism>
<feature type="transmembrane region" description="Helical" evidence="10">
    <location>
        <begin position="177"/>
        <end position="195"/>
    </location>
</feature>
<dbReference type="InterPro" id="IPR011527">
    <property type="entry name" value="ABC1_TM_dom"/>
</dbReference>
<comment type="caution">
    <text evidence="14">The sequence shown here is derived from an EMBL/GenBank/DDBJ whole genome shotgun (WGS) entry which is preliminary data.</text>
</comment>
<name>A0A2A8D5W5_9MICC</name>
<evidence type="ECO:0000256" key="8">
    <source>
        <dbReference type="ARBA" id="ARBA00023136"/>
    </source>
</evidence>
<reference evidence="14" key="1">
    <citation type="submission" date="2017-10" db="EMBL/GenBank/DDBJ databases">
        <title>Kefir isolates.</title>
        <authorList>
            <person name="Kim Y."/>
            <person name="Blasche S."/>
        </authorList>
    </citation>
    <scope>NUCLEOTIDE SEQUENCE [LARGE SCALE GENOMIC DNA]</scope>
    <source>
        <strain evidence="14">OG2-2</strain>
    </source>
</reference>
<keyword evidence="8 10" id="KW-0472">Membrane</keyword>
<dbReference type="SUPFAM" id="SSF52540">
    <property type="entry name" value="P-loop containing nucleoside triphosphate hydrolases"/>
    <property type="match status" value="1"/>
</dbReference>
<dbReference type="InterPro" id="IPR027417">
    <property type="entry name" value="P-loop_NTPase"/>
</dbReference>
<protein>
    <submittedName>
        <fullName evidence="14">ABC transporter ATP-binding protein</fullName>
    </submittedName>
</protein>
<dbReference type="GO" id="GO:0005886">
    <property type="term" value="C:plasma membrane"/>
    <property type="evidence" value="ECO:0007669"/>
    <property type="project" value="UniProtKB-SubCell"/>
</dbReference>
<feature type="domain" description="ABC transporter" evidence="11">
    <location>
        <begin position="364"/>
        <end position="600"/>
    </location>
</feature>
<dbReference type="GO" id="GO:0016887">
    <property type="term" value="F:ATP hydrolysis activity"/>
    <property type="evidence" value="ECO:0007669"/>
    <property type="project" value="InterPro"/>
</dbReference>
<reference evidence="13" key="2">
    <citation type="submission" date="2020-04" db="EMBL/GenBank/DDBJ databases">
        <title>Deep metagenomics examines the oral microbiome during advanced dental caries in children, revealing novel taxa and co-occurrences with host molecules.</title>
        <authorList>
            <person name="Baker J.L."/>
            <person name="Morton J.T."/>
            <person name="Dinis M."/>
            <person name="Alvarez R."/>
            <person name="Tran N.C."/>
            <person name="Knight R."/>
            <person name="Edlund A."/>
        </authorList>
    </citation>
    <scope>NUCLEOTIDE SEQUENCE</scope>
    <source>
        <strain evidence="13">JCVI_47_bin.4</strain>
    </source>
</reference>
<feature type="domain" description="ABC transmembrane type-1" evidence="12">
    <location>
        <begin position="21"/>
        <end position="318"/>
    </location>
</feature>
<dbReference type="SMART" id="SM00382">
    <property type="entry name" value="AAA"/>
    <property type="match status" value="1"/>
</dbReference>
<evidence type="ECO:0000256" key="4">
    <source>
        <dbReference type="ARBA" id="ARBA00022692"/>
    </source>
</evidence>
<feature type="transmembrane region" description="Helical" evidence="10">
    <location>
        <begin position="20"/>
        <end position="45"/>
    </location>
</feature>
<proteinExistence type="inferred from homology"/>
<evidence type="ECO:0000259" key="12">
    <source>
        <dbReference type="PROSITE" id="PS50929"/>
    </source>
</evidence>
<evidence type="ECO:0000256" key="3">
    <source>
        <dbReference type="ARBA" id="ARBA00022475"/>
    </source>
</evidence>
<dbReference type="PROSITE" id="PS50893">
    <property type="entry name" value="ABC_TRANSPORTER_2"/>
    <property type="match status" value="1"/>
</dbReference>
<dbReference type="Proteomes" id="UP000219947">
    <property type="component" value="Unassembled WGS sequence"/>
</dbReference>
<dbReference type="EMBL" id="PDEV01000002">
    <property type="protein sequence ID" value="PEN16254.1"/>
    <property type="molecule type" value="Genomic_DNA"/>
</dbReference>
<keyword evidence="5" id="KW-0547">Nucleotide-binding</keyword>
<dbReference type="AlphaFoldDB" id="A0A2A8D5W5"/>
<feature type="transmembrane region" description="Helical" evidence="10">
    <location>
        <begin position="147"/>
        <end position="171"/>
    </location>
</feature>
<evidence type="ECO:0000256" key="9">
    <source>
        <dbReference type="ARBA" id="ARBA00061644"/>
    </source>
</evidence>
<dbReference type="Gene3D" id="1.20.1560.10">
    <property type="entry name" value="ABC transporter type 1, transmembrane domain"/>
    <property type="match status" value="1"/>
</dbReference>
<dbReference type="InterPro" id="IPR003439">
    <property type="entry name" value="ABC_transporter-like_ATP-bd"/>
</dbReference>
<dbReference type="PROSITE" id="PS50929">
    <property type="entry name" value="ABC_TM1F"/>
    <property type="match status" value="1"/>
</dbReference>
<dbReference type="Pfam" id="PF00005">
    <property type="entry name" value="ABC_tran"/>
    <property type="match status" value="1"/>
</dbReference>
<keyword evidence="4 10" id="KW-0812">Transmembrane</keyword>
<keyword evidence="7 10" id="KW-1133">Transmembrane helix</keyword>
<dbReference type="PANTHER" id="PTHR24221:SF654">
    <property type="entry name" value="ATP-BINDING CASSETTE SUB-FAMILY B MEMBER 6"/>
    <property type="match status" value="1"/>
</dbReference>
<dbReference type="Gene3D" id="3.40.50.300">
    <property type="entry name" value="P-loop containing nucleotide triphosphate hydrolases"/>
    <property type="match status" value="1"/>
</dbReference>
<dbReference type="InterPro" id="IPR017871">
    <property type="entry name" value="ABC_transporter-like_CS"/>
</dbReference>
<evidence type="ECO:0000256" key="7">
    <source>
        <dbReference type="ARBA" id="ARBA00022989"/>
    </source>
</evidence>
<dbReference type="PROSITE" id="PS00211">
    <property type="entry name" value="ABC_TRANSPORTER_1"/>
    <property type="match status" value="1"/>
</dbReference>
<comment type="similarity">
    <text evidence="9">Belongs to the ABC transporter superfamily. Lipid exporter (TC 3.A.1.106) family.</text>
</comment>
<dbReference type="RefSeq" id="WP_048751351.1">
    <property type="nucleotide sequence ID" value="NZ_CALIIF010000019.1"/>
</dbReference>
<evidence type="ECO:0000256" key="10">
    <source>
        <dbReference type="SAM" id="Phobius"/>
    </source>
</evidence>
<keyword evidence="2" id="KW-0813">Transport</keyword>
<keyword evidence="3" id="KW-1003">Cell membrane</keyword>
<comment type="subcellular location">
    <subcellularLocation>
        <location evidence="1">Cell membrane</location>
        <topology evidence="1">Multi-pass membrane protein</topology>
    </subcellularLocation>
</comment>
<dbReference type="FunFam" id="3.40.50.300:FF:000299">
    <property type="entry name" value="ABC transporter ATP-binding protein/permease"/>
    <property type="match status" value="1"/>
</dbReference>
<evidence type="ECO:0000256" key="5">
    <source>
        <dbReference type="ARBA" id="ARBA00022741"/>
    </source>
</evidence>
<keyword evidence="6 14" id="KW-0067">ATP-binding</keyword>
<dbReference type="InterPro" id="IPR039421">
    <property type="entry name" value="Type_1_exporter"/>
</dbReference>
<gene>
    <name evidence="14" type="ORF">CRM92_06120</name>
    <name evidence="13" type="ORF">HXO56_04555</name>
</gene>
<dbReference type="GO" id="GO:0140359">
    <property type="term" value="F:ABC-type transporter activity"/>
    <property type="evidence" value="ECO:0007669"/>
    <property type="project" value="InterPro"/>
</dbReference>
<evidence type="ECO:0000256" key="1">
    <source>
        <dbReference type="ARBA" id="ARBA00004651"/>
    </source>
</evidence>
<sequence>MKNIYRKLRIFFPGRKFYILILNILGLFVVSLFEMLGVAAILPIVNLAMGAPITGYLRTVAELFGNSDRTQLIVIFGVALVLAFVIKGVLSLVIKRWSLGFIATQQSITSVNLLNCYMREPYLVHRKRGAAAVLNSVNDIVGQAYSAFVNGVMSFIGDLLSIVVLMVMLLVLMPLPALFAFAYFGVAAFALQYVLRRKNKEQGEIILEATRGSMNAALDAVVGFREIRMHGVTERYLHRYQSKRMDSVNANMRNVFLQELPKYTLEIIFILGIAALLAIMSMTQGVDSAPYLLLFAGACIRILPNYTRIVASLGNIRSGEKPSDELVREIGMLDEQGKKLDLPPAPDSDIQAEYVNREIEPITITVENLSFTYPDGDQPVLKNINLQIPMGTSIAFVGGSGSGKTTLVDLILGLFSTEQGRVLCNGVPIEQDLPAWFQRIGYVPQDVFIADSTVLEAVAFGLEPHEIDEARVRECLAVAELTEVVDSLENGLMTMIGHNAVRLSGGQRQRLGIARALYRNPSVLIMDEATSALDNETEHKITQAIERISRDITVIIVAHRLSTVRNVDQLIYLSQGEIAAQGTFTQVQQQNEEFANLVRLGQLPE</sequence>
<feature type="transmembrane region" description="Helical" evidence="10">
    <location>
        <begin position="72"/>
        <end position="94"/>
    </location>
</feature>